<dbReference type="SUPFAM" id="SSF54197">
    <property type="entry name" value="HIT-like"/>
    <property type="match status" value="1"/>
</dbReference>
<dbReference type="PANTHER" id="PTHR42997">
    <property type="entry name" value="HIT FAMILY HYDROLASE"/>
    <property type="match status" value="1"/>
</dbReference>
<accession>A0A0U9H1Z9</accession>
<evidence type="ECO:0000256" key="1">
    <source>
        <dbReference type="PIRSR" id="PIRSR601310-1"/>
    </source>
</evidence>
<dbReference type="InterPro" id="IPR001310">
    <property type="entry name" value="Histidine_triad_HIT"/>
</dbReference>
<evidence type="ECO:0000313" key="4">
    <source>
        <dbReference type="EMBL" id="GAQ16629.1"/>
    </source>
</evidence>
<dbReference type="InterPro" id="IPR011146">
    <property type="entry name" value="HIT-like"/>
</dbReference>
<comment type="caution">
    <text evidence="4">The sequence shown here is derived from an EMBL/GenBank/DDBJ whole genome shotgun (WGS) entry which is preliminary data.</text>
</comment>
<organism evidence="4 5">
    <name type="scientific">Oceanobacillus picturae</name>
    <dbReference type="NCBI Taxonomy" id="171693"/>
    <lineage>
        <taxon>Bacteria</taxon>
        <taxon>Bacillati</taxon>
        <taxon>Bacillota</taxon>
        <taxon>Bacilli</taxon>
        <taxon>Bacillales</taxon>
        <taxon>Bacillaceae</taxon>
        <taxon>Oceanobacillus</taxon>
    </lineage>
</organism>
<reference evidence="4 5" key="2">
    <citation type="journal article" date="2016" name="Genome Announc.">
        <title>Draft Genome Sequence of Oceanobacillus picturae Heshi-B3, Isolated from Fermented Rice Bran in a Traditional Japanese Seafood Dish.</title>
        <authorList>
            <person name="Akuzawa S."/>
            <person name="Nagaoka J."/>
            <person name="Kanekatsu M."/>
            <person name="Kanesaki Y."/>
            <person name="Suzuki T."/>
        </authorList>
    </citation>
    <scope>NUCLEOTIDE SEQUENCE [LARGE SCALE GENOMIC DNA]</scope>
    <source>
        <strain evidence="4 5">Heshi-B3</strain>
    </source>
</reference>
<evidence type="ECO:0000256" key="2">
    <source>
        <dbReference type="PROSITE-ProRule" id="PRU00464"/>
    </source>
</evidence>
<dbReference type="OrthoDB" id="9784774at2"/>
<dbReference type="AlphaFoldDB" id="A0A0U9H1Z9"/>
<dbReference type="PRINTS" id="PR00332">
    <property type="entry name" value="HISTRIAD"/>
</dbReference>
<evidence type="ECO:0000259" key="3">
    <source>
        <dbReference type="PROSITE" id="PS51084"/>
    </source>
</evidence>
<reference evidence="5" key="1">
    <citation type="submission" date="2015-07" db="EMBL/GenBank/DDBJ databases">
        <title>Draft Genome Sequence of Oceanobacillus picturae Heshi-B3 that Was Isolated from Fermented Rice Bran with Aging Salted Mackerel, Which Was Named Heshiko as Traditional Fermented Seafood in Japan.</title>
        <authorList>
            <person name="Akuzawa S."/>
            <person name="Nakagawa J."/>
            <person name="Kanekatsu T."/>
            <person name="Kanesaki Y."/>
            <person name="Suzuki T."/>
        </authorList>
    </citation>
    <scope>NUCLEOTIDE SEQUENCE [LARGE SCALE GENOMIC DNA]</scope>
    <source>
        <strain evidence="5">Heshi-B3</strain>
    </source>
</reference>
<dbReference type="PANTHER" id="PTHR42997:SF1">
    <property type="entry name" value="AP-4-A PHOSPHORYLASE"/>
    <property type="match status" value="1"/>
</dbReference>
<evidence type="ECO:0000313" key="5">
    <source>
        <dbReference type="Proteomes" id="UP000052946"/>
    </source>
</evidence>
<dbReference type="PROSITE" id="PS51084">
    <property type="entry name" value="HIT_2"/>
    <property type="match status" value="1"/>
</dbReference>
<dbReference type="Pfam" id="PF01230">
    <property type="entry name" value="HIT"/>
    <property type="match status" value="1"/>
</dbReference>
<dbReference type="InterPro" id="IPR052908">
    <property type="entry name" value="AP-4-A_phosphorylase"/>
</dbReference>
<dbReference type="GO" id="GO:0003824">
    <property type="term" value="F:catalytic activity"/>
    <property type="evidence" value="ECO:0007669"/>
    <property type="project" value="InterPro"/>
</dbReference>
<protein>
    <submittedName>
        <fullName evidence="4">HIT family protein</fullName>
    </submittedName>
</protein>
<name>A0A0U9H1Z9_9BACI</name>
<feature type="active site" description="Tele-AMP-histidine intermediate" evidence="1">
    <location>
        <position position="98"/>
    </location>
</feature>
<dbReference type="RefSeq" id="WP_058949322.1">
    <property type="nucleotide sequence ID" value="NZ_BBXV01000008.1"/>
</dbReference>
<feature type="short sequence motif" description="Histidine triad motif" evidence="2">
    <location>
        <begin position="94"/>
        <end position="98"/>
    </location>
</feature>
<dbReference type="Gene3D" id="3.30.428.10">
    <property type="entry name" value="HIT-like"/>
    <property type="match status" value="1"/>
</dbReference>
<sequence>MNCLGCKLANKKEDTSIVYEDTYVCCVLDHSPYNEGHVLILPKAHFRFFDELDEHTAASLVEATKKVSKVIRELYRPDGITICQNGGAFDELTHFHMHVVPRYEGQNFAKFYSEDEANYIEDRCKLEATKRKMEKTLLELP</sequence>
<proteinExistence type="predicted"/>
<dbReference type="InterPro" id="IPR036265">
    <property type="entry name" value="HIT-like_sf"/>
</dbReference>
<dbReference type="Proteomes" id="UP000052946">
    <property type="component" value="Unassembled WGS sequence"/>
</dbReference>
<dbReference type="EMBL" id="BBXV01000008">
    <property type="protein sequence ID" value="GAQ16629.1"/>
    <property type="molecule type" value="Genomic_DNA"/>
</dbReference>
<feature type="domain" description="HIT" evidence="3">
    <location>
        <begin position="4"/>
        <end position="109"/>
    </location>
</feature>
<gene>
    <name evidence="4" type="ORF">OPHB3_0553</name>
</gene>